<keyword evidence="5" id="KW-1185">Reference proteome</keyword>
<dbReference type="InterPro" id="IPR009688">
    <property type="entry name" value="FAM210A/B-like_dom"/>
</dbReference>
<dbReference type="Proteomes" id="UP000001070">
    <property type="component" value="Unassembled WGS sequence"/>
</dbReference>
<accession>B4JPE6</accession>
<dbReference type="GO" id="GO:0005739">
    <property type="term" value="C:mitochondrion"/>
    <property type="evidence" value="ECO:0007669"/>
    <property type="project" value="TreeGrafter"/>
</dbReference>
<dbReference type="OMA" id="GINMMPV"/>
<keyword evidence="2" id="KW-0472">Membrane</keyword>
<dbReference type="OrthoDB" id="426386at2759"/>
<dbReference type="STRING" id="7222.B4JPE6"/>
<reference evidence="4 5" key="1">
    <citation type="journal article" date="2007" name="Nature">
        <title>Evolution of genes and genomes on the Drosophila phylogeny.</title>
        <authorList>
            <consortium name="Drosophila 12 Genomes Consortium"/>
            <person name="Clark A.G."/>
            <person name="Eisen M.B."/>
            <person name="Smith D.R."/>
            <person name="Bergman C.M."/>
            <person name="Oliver B."/>
            <person name="Markow T.A."/>
            <person name="Kaufman T.C."/>
            <person name="Kellis M."/>
            <person name="Gelbart W."/>
            <person name="Iyer V.N."/>
            <person name="Pollard D.A."/>
            <person name="Sackton T.B."/>
            <person name="Larracuente A.M."/>
            <person name="Singh N.D."/>
            <person name="Abad J.P."/>
            <person name="Abt D.N."/>
            <person name="Adryan B."/>
            <person name="Aguade M."/>
            <person name="Akashi H."/>
            <person name="Anderson W.W."/>
            <person name="Aquadro C.F."/>
            <person name="Ardell D.H."/>
            <person name="Arguello R."/>
            <person name="Artieri C.G."/>
            <person name="Barbash D.A."/>
            <person name="Barker D."/>
            <person name="Barsanti P."/>
            <person name="Batterham P."/>
            <person name="Batzoglou S."/>
            <person name="Begun D."/>
            <person name="Bhutkar A."/>
            <person name="Blanco E."/>
            <person name="Bosak S.A."/>
            <person name="Bradley R.K."/>
            <person name="Brand A.D."/>
            <person name="Brent M.R."/>
            <person name="Brooks A.N."/>
            <person name="Brown R.H."/>
            <person name="Butlin R.K."/>
            <person name="Caggese C."/>
            <person name="Calvi B.R."/>
            <person name="Bernardo de Carvalho A."/>
            <person name="Caspi A."/>
            <person name="Castrezana S."/>
            <person name="Celniker S.E."/>
            <person name="Chang J.L."/>
            <person name="Chapple C."/>
            <person name="Chatterji S."/>
            <person name="Chinwalla A."/>
            <person name="Civetta A."/>
            <person name="Clifton S.W."/>
            <person name="Comeron J.M."/>
            <person name="Costello J.C."/>
            <person name="Coyne J.A."/>
            <person name="Daub J."/>
            <person name="David R.G."/>
            <person name="Delcher A.L."/>
            <person name="Delehaunty K."/>
            <person name="Do C.B."/>
            <person name="Ebling H."/>
            <person name="Edwards K."/>
            <person name="Eickbush T."/>
            <person name="Evans J.D."/>
            <person name="Filipski A."/>
            <person name="Findeiss S."/>
            <person name="Freyhult E."/>
            <person name="Fulton L."/>
            <person name="Fulton R."/>
            <person name="Garcia A.C."/>
            <person name="Gardiner A."/>
            <person name="Garfield D.A."/>
            <person name="Garvin B.E."/>
            <person name="Gibson G."/>
            <person name="Gilbert D."/>
            <person name="Gnerre S."/>
            <person name="Godfrey J."/>
            <person name="Good R."/>
            <person name="Gotea V."/>
            <person name="Gravely B."/>
            <person name="Greenberg A.J."/>
            <person name="Griffiths-Jones S."/>
            <person name="Gross S."/>
            <person name="Guigo R."/>
            <person name="Gustafson E.A."/>
            <person name="Haerty W."/>
            <person name="Hahn M.W."/>
            <person name="Halligan D.L."/>
            <person name="Halpern A.L."/>
            <person name="Halter G.M."/>
            <person name="Han M.V."/>
            <person name="Heger A."/>
            <person name="Hillier L."/>
            <person name="Hinrichs A.S."/>
            <person name="Holmes I."/>
            <person name="Hoskins R.A."/>
            <person name="Hubisz M.J."/>
            <person name="Hultmark D."/>
            <person name="Huntley M.A."/>
            <person name="Jaffe D.B."/>
            <person name="Jagadeeshan S."/>
            <person name="Jeck W.R."/>
            <person name="Johnson J."/>
            <person name="Jones C.D."/>
            <person name="Jordan W.C."/>
            <person name="Karpen G.H."/>
            <person name="Kataoka E."/>
            <person name="Keightley P.D."/>
            <person name="Kheradpour P."/>
            <person name="Kirkness E.F."/>
            <person name="Koerich L.B."/>
            <person name="Kristiansen K."/>
            <person name="Kudrna D."/>
            <person name="Kulathinal R.J."/>
            <person name="Kumar S."/>
            <person name="Kwok R."/>
            <person name="Lander E."/>
            <person name="Langley C.H."/>
            <person name="Lapoint R."/>
            <person name="Lazzaro B.P."/>
            <person name="Lee S.J."/>
            <person name="Levesque L."/>
            <person name="Li R."/>
            <person name="Lin C.F."/>
            <person name="Lin M.F."/>
            <person name="Lindblad-Toh K."/>
            <person name="Llopart A."/>
            <person name="Long M."/>
            <person name="Low L."/>
            <person name="Lozovsky E."/>
            <person name="Lu J."/>
            <person name="Luo M."/>
            <person name="Machado C.A."/>
            <person name="Makalowski W."/>
            <person name="Marzo M."/>
            <person name="Matsuda M."/>
            <person name="Matzkin L."/>
            <person name="McAllister B."/>
            <person name="McBride C.S."/>
            <person name="McKernan B."/>
            <person name="McKernan K."/>
            <person name="Mendez-Lago M."/>
            <person name="Minx P."/>
            <person name="Mollenhauer M.U."/>
            <person name="Montooth K."/>
            <person name="Mount S.M."/>
            <person name="Mu X."/>
            <person name="Myers E."/>
            <person name="Negre B."/>
            <person name="Newfeld S."/>
            <person name="Nielsen R."/>
            <person name="Noor M.A."/>
            <person name="O'Grady P."/>
            <person name="Pachter L."/>
            <person name="Papaceit M."/>
            <person name="Parisi M.J."/>
            <person name="Parisi M."/>
            <person name="Parts L."/>
            <person name="Pedersen J.S."/>
            <person name="Pesole G."/>
            <person name="Phillippy A.M."/>
            <person name="Ponting C.P."/>
            <person name="Pop M."/>
            <person name="Porcelli D."/>
            <person name="Powell J.R."/>
            <person name="Prohaska S."/>
            <person name="Pruitt K."/>
            <person name="Puig M."/>
            <person name="Quesneville H."/>
            <person name="Ram K.R."/>
            <person name="Rand D."/>
            <person name="Rasmussen M.D."/>
            <person name="Reed L.K."/>
            <person name="Reenan R."/>
            <person name="Reily A."/>
            <person name="Remington K.A."/>
            <person name="Rieger T.T."/>
            <person name="Ritchie M.G."/>
            <person name="Robin C."/>
            <person name="Rogers Y.H."/>
            <person name="Rohde C."/>
            <person name="Rozas J."/>
            <person name="Rubenfield M.J."/>
            <person name="Ruiz A."/>
            <person name="Russo S."/>
            <person name="Salzberg S.L."/>
            <person name="Sanchez-Gracia A."/>
            <person name="Saranga D.J."/>
            <person name="Sato H."/>
            <person name="Schaeffer S.W."/>
            <person name="Schatz M.C."/>
            <person name="Schlenke T."/>
            <person name="Schwartz R."/>
            <person name="Segarra C."/>
            <person name="Singh R.S."/>
            <person name="Sirot L."/>
            <person name="Sirota M."/>
            <person name="Sisneros N.B."/>
            <person name="Smith C.D."/>
            <person name="Smith T.F."/>
            <person name="Spieth J."/>
            <person name="Stage D.E."/>
            <person name="Stark A."/>
            <person name="Stephan W."/>
            <person name="Strausberg R.L."/>
            <person name="Strempel S."/>
            <person name="Sturgill D."/>
            <person name="Sutton G."/>
            <person name="Sutton G.G."/>
            <person name="Tao W."/>
            <person name="Teichmann S."/>
            <person name="Tobari Y.N."/>
            <person name="Tomimura Y."/>
            <person name="Tsolas J.M."/>
            <person name="Valente V.L."/>
            <person name="Venter E."/>
            <person name="Venter J.C."/>
            <person name="Vicario S."/>
            <person name="Vieira F.G."/>
            <person name="Vilella A.J."/>
            <person name="Villasante A."/>
            <person name="Walenz B."/>
            <person name="Wang J."/>
            <person name="Wasserman M."/>
            <person name="Watts T."/>
            <person name="Wilson D."/>
            <person name="Wilson R.K."/>
            <person name="Wing R.A."/>
            <person name="Wolfner M.F."/>
            <person name="Wong A."/>
            <person name="Wong G.K."/>
            <person name="Wu C.I."/>
            <person name="Wu G."/>
            <person name="Yamamoto D."/>
            <person name="Yang H.P."/>
            <person name="Yang S.P."/>
            <person name="Yorke J.A."/>
            <person name="Yoshida K."/>
            <person name="Zdobnov E."/>
            <person name="Zhang P."/>
            <person name="Zhang Y."/>
            <person name="Zimin A.V."/>
            <person name="Baldwin J."/>
            <person name="Abdouelleil A."/>
            <person name="Abdulkadir J."/>
            <person name="Abebe A."/>
            <person name="Abera B."/>
            <person name="Abreu J."/>
            <person name="Acer S.C."/>
            <person name="Aftuck L."/>
            <person name="Alexander A."/>
            <person name="An P."/>
            <person name="Anderson E."/>
            <person name="Anderson S."/>
            <person name="Arachi H."/>
            <person name="Azer M."/>
            <person name="Bachantsang P."/>
            <person name="Barry A."/>
            <person name="Bayul T."/>
            <person name="Berlin A."/>
            <person name="Bessette D."/>
            <person name="Bloom T."/>
            <person name="Blye J."/>
            <person name="Boguslavskiy L."/>
            <person name="Bonnet C."/>
            <person name="Boukhgalter B."/>
            <person name="Bourzgui I."/>
            <person name="Brown A."/>
            <person name="Cahill P."/>
            <person name="Channer S."/>
            <person name="Cheshatsang Y."/>
            <person name="Chuda L."/>
            <person name="Citroen M."/>
            <person name="Collymore A."/>
            <person name="Cooke P."/>
            <person name="Costello M."/>
            <person name="D'Aco K."/>
            <person name="Daza R."/>
            <person name="De Haan G."/>
            <person name="DeGray S."/>
            <person name="DeMaso C."/>
            <person name="Dhargay N."/>
            <person name="Dooley K."/>
            <person name="Dooley E."/>
            <person name="Doricent M."/>
            <person name="Dorje P."/>
            <person name="Dorjee K."/>
            <person name="Dupes A."/>
            <person name="Elong R."/>
            <person name="Falk J."/>
            <person name="Farina A."/>
            <person name="Faro S."/>
            <person name="Ferguson D."/>
            <person name="Fisher S."/>
            <person name="Foley C.D."/>
            <person name="Franke A."/>
            <person name="Friedrich D."/>
            <person name="Gadbois L."/>
            <person name="Gearin G."/>
            <person name="Gearin C.R."/>
            <person name="Giannoukos G."/>
            <person name="Goode T."/>
            <person name="Graham J."/>
            <person name="Grandbois E."/>
            <person name="Grewal S."/>
            <person name="Gyaltsen K."/>
            <person name="Hafez N."/>
            <person name="Hagos B."/>
            <person name="Hall J."/>
            <person name="Henson C."/>
            <person name="Hollinger A."/>
            <person name="Honan T."/>
            <person name="Huard M.D."/>
            <person name="Hughes L."/>
            <person name="Hurhula B."/>
            <person name="Husby M.E."/>
            <person name="Kamat A."/>
            <person name="Kanga B."/>
            <person name="Kashin S."/>
            <person name="Khazanovich D."/>
            <person name="Kisner P."/>
            <person name="Lance K."/>
            <person name="Lara M."/>
            <person name="Lee W."/>
            <person name="Lennon N."/>
            <person name="Letendre F."/>
            <person name="LeVine R."/>
            <person name="Lipovsky A."/>
            <person name="Liu X."/>
            <person name="Liu J."/>
            <person name="Liu S."/>
            <person name="Lokyitsang T."/>
            <person name="Lokyitsang Y."/>
            <person name="Lubonja R."/>
            <person name="Lui A."/>
            <person name="MacDonald P."/>
            <person name="Magnisalis V."/>
            <person name="Maru K."/>
            <person name="Matthews C."/>
            <person name="McCusker W."/>
            <person name="McDonough S."/>
            <person name="Mehta T."/>
            <person name="Meldrim J."/>
            <person name="Meneus L."/>
            <person name="Mihai O."/>
            <person name="Mihalev A."/>
            <person name="Mihova T."/>
            <person name="Mittelman R."/>
            <person name="Mlenga V."/>
            <person name="Montmayeur A."/>
            <person name="Mulrain L."/>
            <person name="Navidi A."/>
            <person name="Naylor J."/>
            <person name="Negash T."/>
            <person name="Nguyen T."/>
            <person name="Nguyen N."/>
            <person name="Nicol R."/>
            <person name="Norbu C."/>
            <person name="Norbu N."/>
            <person name="Novod N."/>
            <person name="O'Neill B."/>
            <person name="Osman S."/>
            <person name="Markiewicz E."/>
            <person name="Oyono O.L."/>
            <person name="Patti C."/>
            <person name="Phunkhang P."/>
            <person name="Pierre F."/>
            <person name="Priest M."/>
            <person name="Raghuraman S."/>
            <person name="Rege F."/>
            <person name="Reyes R."/>
            <person name="Rise C."/>
            <person name="Rogov P."/>
            <person name="Ross K."/>
            <person name="Ryan E."/>
            <person name="Settipalli S."/>
            <person name="Shea T."/>
            <person name="Sherpa N."/>
            <person name="Shi L."/>
            <person name="Shih D."/>
            <person name="Sparrow T."/>
            <person name="Spaulding J."/>
            <person name="Stalker J."/>
            <person name="Stange-Thomann N."/>
            <person name="Stavropoulos S."/>
            <person name="Stone C."/>
            <person name="Strader C."/>
            <person name="Tesfaye S."/>
            <person name="Thomson T."/>
            <person name="Thoulutsang Y."/>
            <person name="Thoulutsang D."/>
            <person name="Topham K."/>
            <person name="Topping I."/>
            <person name="Tsamla T."/>
            <person name="Vassiliev H."/>
            <person name="Vo A."/>
            <person name="Wangchuk T."/>
            <person name="Wangdi T."/>
            <person name="Weiand M."/>
            <person name="Wilkinson J."/>
            <person name="Wilson A."/>
            <person name="Yadav S."/>
            <person name="Young G."/>
            <person name="Yu Q."/>
            <person name="Zembek L."/>
            <person name="Zhong D."/>
            <person name="Zimmer A."/>
            <person name="Zwirko Z."/>
            <person name="Jaffe D.B."/>
            <person name="Alvarez P."/>
            <person name="Brockman W."/>
            <person name="Butler J."/>
            <person name="Chin C."/>
            <person name="Gnerre S."/>
            <person name="Grabherr M."/>
            <person name="Kleber M."/>
            <person name="Mauceli E."/>
            <person name="MacCallum I."/>
        </authorList>
    </citation>
    <scope>NUCLEOTIDE SEQUENCE [LARGE SCALE GENOMIC DNA]</scope>
    <source>
        <strain evidence="5">Tucson 15287-2541.00</strain>
    </source>
</reference>
<dbReference type="InterPro" id="IPR045866">
    <property type="entry name" value="FAM210A/B-like"/>
</dbReference>
<dbReference type="PANTHER" id="PTHR21377">
    <property type="entry name" value="PROTEIN FAM210B, MITOCHONDRIAL"/>
    <property type="match status" value="1"/>
</dbReference>
<evidence type="ECO:0000259" key="3">
    <source>
        <dbReference type="Pfam" id="PF06916"/>
    </source>
</evidence>
<dbReference type="Pfam" id="PF06916">
    <property type="entry name" value="FAM210A-B_dom"/>
    <property type="match status" value="1"/>
</dbReference>
<gene>
    <name evidence="4" type="primary">Dgri\GH13417</name>
    <name evidence="4" type="ORF">Dgri_GH13417</name>
</gene>
<feature type="compositionally biased region" description="Low complexity" evidence="1">
    <location>
        <begin position="203"/>
        <end position="214"/>
    </location>
</feature>
<dbReference type="KEGG" id="dgr:6566634"/>
<evidence type="ECO:0000256" key="1">
    <source>
        <dbReference type="SAM" id="MobiDB-lite"/>
    </source>
</evidence>
<dbReference type="AlphaFoldDB" id="B4JPE6"/>
<protein>
    <submittedName>
        <fullName evidence="4">GH13417</fullName>
    </submittedName>
</protein>
<proteinExistence type="predicted"/>
<dbReference type="EMBL" id="CH916372">
    <property type="protein sequence ID" value="EDV98776.1"/>
    <property type="molecule type" value="Genomic_DNA"/>
</dbReference>
<sequence>MFINTSKASLLRAAVRLPGGMQYLKNYAAIQPFHTSTNALNYVASAPALPLPHNVDAAETTRFSPQRARDMSDNIMALSHAPISMIDITTDNSQSAAAFVDSSVAADPHVQSYDCLGAVSLNAVMQSNVPTPFGGMHKFTHLNMPGGQWSQEYKFTSQNMQSSHYRALRDSTRTDWVTYDQNATITAGTGQGWRRCYSTQAKPSTQDTATATASPPTPPPTSENLSKKEQLKRAFKEYGATIIVFHVGISLLSLGGFYVLISSGIDMMPVMEFLGIEASAFAEKIAVGSTFVTAYAVHKVFAPLRISITLGSTPFIVRTLRARGFLKPKIKSS</sequence>
<feature type="transmembrane region" description="Helical" evidence="2">
    <location>
        <begin position="238"/>
        <end position="261"/>
    </location>
</feature>
<name>B4JPE6_DROGR</name>
<dbReference type="InParanoid" id="B4JPE6"/>
<evidence type="ECO:0000256" key="2">
    <source>
        <dbReference type="SAM" id="Phobius"/>
    </source>
</evidence>
<keyword evidence="2" id="KW-1133">Transmembrane helix</keyword>
<evidence type="ECO:0000313" key="5">
    <source>
        <dbReference type="Proteomes" id="UP000001070"/>
    </source>
</evidence>
<dbReference type="PhylomeDB" id="B4JPE6"/>
<dbReference type="PANTHER" id="PTHR21377:SF0">
    <property type="entry name" value="PROTEIN FAM210B, MITOCHONDRIAL"/>
    <property type="match status" value="1"/>
</dbReference>
<feature type="region of interest" description="Disordered" evidence="1">
    <location>
        <begin position="199"/>
        <end position="227"/>
    </location>
</feature>
<feature type="domain" description="DUF1279" evidence="3">
    <location>
        <begin position="230"/>
        <end position="315"/>
    </location>
</feature>
<evidence type="ECO:0000313" key="4">
    <source>
        <dbReference type="EMBL" id="EDV98776.1"/>
    </source>
</evidence>
<dbReference type="FunCoup" id="B4JPE6">
    <property type="interactions" value="109"/>
</dbReference>
<dbReference type="HOGENOM" id="CLU_067409_0_0_1"/>
<keyword evidence="2" id="KW-0812">Transmembrane</keyword>
<organism evidence="5">
    <name type="scientific">Drosophila grimshawi</name>
    <name type="common">Hawaiian fruit fly</name>
    <name type="synonym">Idiomyia grimshawi</name>
    <dbReference type="NCBI Taxonomy" id="7222"/>
    <lineage>
        <taxon>Eukaryota</taxon>
        <taxon>Metazoa</taxon>
        <taxon>Ecdysozoa</taxon>
        <taxon>Arthropoda</taxon>
        <taxon>Hexapoda</taxon>
        <taxon>Insecta</taxon>
        <taxon>Pterygota</taxon>
        <taxon>Neoptera</taxon>
        <taxon>Endopterygota</taxon>
        <taxon>Diptera</taxon>
        <taxon>Brachycera</taxon>
        <taxon>Muscomorpha</taxon>
        <taxon>Ephydroidea</taxon>
        <taxon>Drosophilidae</taxon>
        <taxon>Drosophila</taxon>
        <taxon>Hawaiian Drosophila</taxon>
    </lineage>
</organism>
<dbReference type="eggNOG" id="KOG4526">
    <property type="taxonomic scope" value="Eukaryota"/>
</dbReference>